<sequence>MTNRDYTSPKKSFLLYRSQRDVFEALNPREVKELILAIYDFADGKSTKLTPRTNIAFISIKGQLERDFEKWENNSEKRREYGRLGGLAKASKSYLKPVLLSKPAVDVDVDVDVDINKDPLSSKAKTYEEKAWAVVVGASAAAKRGGRP</sequence>
<evidence type="ECO:0000259" key="1">
    <source>
        <dbReference type="Pfam" id="PF19808"/>
    </source>
</evidence>
<gene>
    <name evidence="2" type="ORF">UX78_C0007G0038</name>
</gene>
<dbReference type="Pfam" id="PF19808">
    <property type="entry name" value="DUF6291"/>
    <property type="match status" value="1"/>
</dbReference>
<accession>A0A0G1RHG3</accession>
<protein>
    <recommendedName>
        <fullName evidence="1">DUF6291 domain-containing protein</fullName>
    </recommendedName>
</protein>
<comment type="caution">
    <text evidence="2">The sequence shown here is derived from an EMBL/GenBank/DDBJ whole genome shotgun (WGS) entry which is preliminary data.</text>
</comment>
<dbReference type="InterPro" id="IPR046258">
    <property type="entry name" value="DUF6291"/>
</dbReference>
<dbReference type="Proteomes" id="UP000034607">
    <property type="component" value="Unassembled WGS sequence"/>
</dbReference>
<evidence type="ECO:0000313" key="3">
    <source>
        <dbReference type="Proteomes" id="UP000034607"/>
    </source>
</evidence>
<reference evidence="2 3" key="1">
    <citation type="journal article" date="2015" name="Nature">
        <title>rRNA introns, odd ribosomes, and small enigmatic genomes across a large radiation of phyla.</title>
        <authorList>
            <person name="Brown C.T."/>
            <person name="Hug L.A."/>
            <person name="Thomas B.C."/>
            <person name="Sharon I."/>
            <person name="Castelle C.J."/>
            <person name="Singh A."/>
            <person name="Wilkins M.J."/>
            <person name="Williams K.H."/>
            <person name="Banfield J.F."/>
        </authorList>
    </citation>
    <scope>NUCLEOTIDE SEQUENCE [LARGE SCALE GENOMIC DNA]</scope>
</reference>
<name>A0A0G1RHG3_9BACT</name>
<organism evidence="2 3">
    <name type="scientific">Candidatus Amesbacteria bacterium GW2011_GWA2_47_11</name>
    <dbReference type="NCBI Taxonomy" id="1618357"/>
    <lineage>
        <taxon>Bacteria</taxon>
        <taxon>Candidatus Amesiibacteriota</taxon>
    </lineage>
</organism>
<proteinExistence type="predicted"/>
<dbReference type="EMBL" id="LCNM01000007">
    <property type="protein sequence ID" value="KKU56512.1"/>
    <property type="molecule type" value="Genomic_DNA"/>
</dbReference>
<feature type="domain" description="DUF6291" evidence="1">
    <location>
        <begin position="12"/>
        <end position="89"/>
    </location>
</feature>
<evidence type="ECO:0000313" key="2">
    <source>
        <dbReference type="EMBL" id="KKU56512.1"/>
    </source>
</evidence>
<dbReference type="AlphaFoldDB" id="A0A0G1RHG3"/>